<proteinExistence type="predicted"/>
<dbReference type="Gene3D" id="2.60.120.460">
    <property type="entry name" value="YjbQ-like"/>
    <property type="match status" value="1"/>
</dbReference>
<dbReference type="PANTHER" id="PTHR30615:SF16">
    <property type="entry name" value="SECONDARY THIAMINE-PHOSPHATE SYNTHASE ENZYME"/>
    <property type="match status" value="1"/>
</dbReference>
<dbReference type="InterPro" id="IPR035917">
    <property type="entry name" value="YjbQ-like_sf"/>
</dbReference>
<dbReference type="PIRSF" id="PIRSF004681">
    <property type="entry name" value="UCP004681"/>
    <property type="match status" value="1"/>
</dbReference>
<dbReference type="EMBL" id="JADEXQ010000100">
    <property type="protein sequence ID" value="MBE9032347.1"/>
    <property type="molecule type" value="Genomic_DNA"/>
</dbReference>
<name>A0A928VTN5_9CYAN</name>
<dbReference type="Pfam" id="PF01894">
    <property type="entry name" value="YjbQ"/>
    <property type="match status" value="1"/>
</dbReference>
<dbReference type="RefSeq" id="WP_264327167.1">
    <property type="nucleotide sequence ID" value="NZ_JADEXQ010000100.1"/>
</dbReference>
<keyword evidence="2" id="KW-1185">Reference proteome</keyword>
<dbReference type="NCBIfam" id="TIGR00149">
    <property type="entry name" value="TIGR00149_YjbQ"/>
    <property type="match status" value="1"/>
</dbReference>
<gene>
    <name evidence="1" type="ORF">IQ266_21655</name>
</gene>
<dbReference type="PANTHER" id="PTHR30615">
    <property type="entry name" value="UNCHARACTERIZED PROTEIN YJBQ-RELATED"/>
    <property type="match status" value="1"/>
</dbReference>
<dbReference type="AlphaFoldDB" id="A0A928VTN5"/>
<sequence>MIKQQIFEIPTQDGINLHNLNQQVQAVVAQSEIQQGQVLIFSRHTTTAIVVNEDEVRLLDDIQAYLEKLAPPGAQYLHNDLHLRPDIPSDEPMNAHSHLMAMTLGNCETVPVIDGQLALGTYQAIMLVELDGPRDRTVFCQVMGEV</sequence>
<evidence type="ECO:0000313" key="1">
    <source>
        <dbReference type="EMBL" id="MBE9032347.1"/>
    </source>
</evidence>
<dbReference type="InterPro" id="IPR001602">
    <property type="entry name" value="UPF0047_YjbQ-like"/>
</dbReference>
<organism evidence="1 2">
    <name type="scientific">Romeriopsis navalis LEGE 11480</name>
    <dbReference type="NCBI Taxonomy" id="2777977"/>
    <lineage>
        <taxon>Bacteria</taxon>
        <taxon>Bacillati</taxon>
        <taxon>Cyanobacteriota</taxon>
        <taxon>Cyanophyceae</taxon>
        <taxon>Leptolyngbyales</taxon>
        <taxon>Leptolyngbyaceae</taxon>
        <taxon>Romeriopsis</taxon>
        <taxon>Romeriopsis navalis</taxon>
    </lineage>
</organism>
<dbReference type="SUPFAM" id="SSF111038">
    <property type="entry name" value="YjbQ-like"/>
    <property type="match status" value="1"/>
</dbReference>
<protein>
    <submittedName>
        <fullName evidence="1">YjbQ family protein</fullName>
    </submittedName>
</protein>
<dbReference type="Proteomes" id="UP000625316">
    <property type="component" value="Unassembled WGS sequence"/>
</dbReference>
<accession>A0A928VTN5</accession>
<evidence type="ECO:0000313" key="2">
    <source>
        <dbReference type="Proteomes" id="UP000625316"/>
    </source>
</evidence>
<comment type="caution">
    <text evidence="1">The sequence shown here is derived from an EMBL/GenBank/DDBJ whole genome shotgun (WGS) entry which is preliminary data.</text>
</comment>
<reference evidence="1" key="1">
    <citation type="submission" date="2020-10" db="EMBL/GenBank/DDBJ databases">
        <authorList>
            <person name="Castelo-Branco R."/>
            <person name="Eusebio N."/>
            <person name="Adriana R."/>
            <person name="Vieira A."/>
            <person name="Brugerolle De Fraissinette N."/>
            <person name="Rezende De Castro R."/>
            <person name="Schneider M.P."/>
            <person name="Vasconcelos V."/>
            <person name="Leao P.N."/>
        </authorList>
    </citation>
    <scope>NUCLEOTIDE SEQUENCE</scope>
    <source>
        <strain evidence="1">LEGE 11480</strain>
    </source>
</reference>